<keyword evidence="2" id="KW-1185">Reference proteome</keyword>
<proteinExistence type="predicted"/>
<dbReference type="EnsemblPlants" id="evm.model.02.2309">
    <property type="protein sequence ID" value="cds.evm.model.02.2309"/>
    <property type="gene ID" value="evm.TU.02.2309"/>
</dbReference>
<evidence type="ECO:0000313" key="1">
    <source>
        <dbReference type="EnsemblPlants" id="cds.evm.model.02.2309"/>
    </source>
</evidence>
<reference evidence="1" key="2">
    <citation type="submission" date="2021-03" db="UniProtKB">
        <authorList>
            <consortium name="EnsemblPlants"/>
        </authorList>
    </citation>
    <scope>IDENTIFICATION</scope>
</reference>
<dbReference type="Gramene" id="evm.model.02.2309">
    <property type="protein sequence ID" value="cds.evm.model.02.2309"/>
    <property type="gene ID" value="evm.TU.02.2309"/>
</dbReference>
<dbReference type="Proteomes" id="UP000596661">
    <property type="component" value="Chromosome 2"/>
</dbReference>
<sequence>MLSTLLCMDLRTKFIDETLFLTVDILAAYCMINGSGASSNSLSSSAKLHNLVFSLKTTKTKESQVHRTKLQYLWRQQKTSLAEILDKRLPMMGLPKAGQSDCNDSMLPFPSVKVLVYFEITKLQFNQFNDHSDTW</sequence>
<evidence type="ECO:0000313" key="2">
    <source>
        <dbReference type="Proteomes" id="UP000596661"/>
    </source>
</evidence>
<accession>A0A803NX70</accession>
<organism evidence="1 2">
    <name type="scientific">Cannabis sativa</name>
    <name type="common">Hemp</name>
    <name type="synonym">Marijuana</name>
    <dbReference type="NCBI Taxonomy" id="3483"/>
    <lineage>
        <taxon>Eukaryota</taxon>
        <taxon>Viridiplantae</taxon>
        <taxon>Streptophyta</taxon>
        <taxon>Embryophyta</taxon>
        <taxon>Tracheophyta</taxon>
        <taxon>Spermatophyta</taxon>
        <taxon>Magnoliopsida</taxon>
        <taxon>eudicotyledons</taxon>
        <taxon>Gunneridae</taxon>
        <taxon>Pentapetalae</taxon>
        <taxon>rosids</taxon>
        <taxon>fabids</taxon>
        <taxon>Rosales</taxon>
        <taxon>Cannabaceae</taxon>
        <taxon>Cannabis</taxon>
    </lineage>
</organism>
<name>A0A803NX70_CANSA</name>
<reference evidence="1" key="1">
    <citation type="submission" date="2018-11" db="EMBL/GenBank/DDBJ databases">
        <authorList>
            <person name="Grassa J C."/>
        </authorList>
    </citation>
    <scope>NUCLEOTIDE SEQUENCE [LARGE SCALE GENOMIC DNA]</scope>
</reference>
<dbReference type="AlphaFoldDB" id="A0A803NX70"/>
<protein>
    <submittedName>
        <fullName evidence="1">Uncharacterized protein</fullName>
    </submittedName>
</protein>
<dbReference type="EMBL" id="UZAU01000235">
    <property type="status" value="NOT_ANNOTATED_CDS"/>
    <property type="molecule type" value="Genomic_DNA"/>
</dbReference>